<dbReference type="PANTHER" id="PTHR11733:SF133">
    <property type="entry name" value="PHOSPHATE-REGULATING NEUTRAL ENDOPEPTIDASE PHEX"/>
    <property type="match status" value="1"/>
</dbReference>
<evidence type="ECO:0000256" key="2">
    <source>
        <dbReference type="ARBA" id="ARBA00004401"/>
    </source>
</evidence>
<keyword evidence="13" id="KW-1185">Reference proteome</keyword>
<dbReference type="InterPro" id="IPR000718">
    <property type="entry name" value="Peptidase_M13"/>
</dbReference>
<keyword evidence="4" id="KW-0645">Protease</keyword>
<dbReference type="InterPro" id="IPR042089">
    <property type="entry name" value="Peptidase_M13_dom_2"/>
</dbReference>
<dbReference type="GO" id="GO:0016485">
    <property type="term" value="P:protein processing"/>
    <property type="evidence" value="ECO:0007669"/>
    <property type="project" value="TreeGrafter"/>
</dbReference>
<evidence type="ECO:0000259" key="11">
    <source>
        <dbReference type="Pfam" id="PF05649"/>
    </source>
</evidence>
<accession>A0A9P0DRZ7</accession>
<feature type="domain" description="Peptidase M13 C-terminal" evidence="10">
    <location>
        <begin position="598"/>
        <end position="803"/>
    </location>
</feature>
<evidence type="ECO:0000256" key="3">
    <source>
        <dbReference type="ARBA" id="ARBA00007357"/>
    </source>
</evidence>
<dbReference type="PROSITE" id="PS51885">
    <property type="entry name" value="NEPRILYSIN"/>
    <property type="match status" value="1"/>
</dbReference>
<dbReference type="Proteomes" id="UP001153737">
    <property type="component" value="Chromosome 3"/>
</dbReference>
<keyword evidence="8" id="KW-0482">Metalloprotease</keyword>
<dbReference type="CDD" id="cd08662">
    <property type="entry name" value="M13"/>
    <property type="match status" value="1"/>
</dbReference>
<sequence>MDNYAYQPEENNGRPFTISRYPPRNIQNDYLVEVHSRGKIFKHHSFYKRLSILLVILAALFLIGLIILIVLYTKSKENICISNECLRTATNLKFSLDLSADPCEDFYRYTCGKWSEEHPNHGWWSSFSSFTTITEKVAIASLNALTKASVDKDEDEPEALRKSRDFYKSCMDVDAIDDLGMTPMYQYLKRVNLPLLPSYITKTEAEKANFIFDWMKSETRIKQIFMMDIFIGAAVDANIFNGSENVIYIGQIYQKCPLPSPLKKTKKQTGSSIINKQDKNDETEVSYEELSKTINTNIIKYVLQQFALNNTKDVPNDELLQKAASIIIDTSEAIEEIVANCTDPDTEDTNTFSVTFEALQKMTDKNLAIPQPNLWNDYLSNLFDGTNITINPEKDLLYVTDMDLLYLNKIMKFVSDSPGINLELYMWWATVYAMIINTSSDVVEYISKQMSVFSSGSSSVARARSLECALLVENYMGYAVSYALADESFPNTTKPKVERMVHELKSAFVKHVNSINWMDSATKKVTLEKSKEMITFIGYPDWLFEKGELDKYYDDVIIKSDRYLDNMINTIISINLKQLNKLRKQHIRDWYSEPIEVNAFNSFSDNAINVPMAILSFPMYHLGLEVLNYGSIGTILGHELTHGFDNIGRKHDKYGNYVQWWTNKTIETFENLTECFVAQYDNYTVEGVEEHVKGRKTLGENLADNGGLNQAYSAYESYVKTFGEEPKLPGFEDFSNYQMFFIAYGSIWCETTTIEDLKDQLEYDEHCPNSVRVIATLQNSEDFSRHFNCPAGSRMNPKKKCKIW</sequence>
<comment type="cofactor">
    <cofactor evidence="1">
        <name>Zn(2+)</name>
        <dbReference type="ChEBI" id="CHEBI:29105"/>
    </cofactor>
</comment>
<evidence type="ECO:0000256" key="6">
    <source>
        <dbReference type="ARBA" id="ARBA00022801"/>
    </source>
</evidence>
<organism evidence="12 13">
    <name type="scientific">Phaedon cochleariae</name>
    <name type="common">Mustard beetle</name>
    <dbReference type="NCBI Taxonomy" id="80249"/>
    <lineage>
        <taxon>Eukaryota</taxon>
        <taxon>Metazoa</taxon>
        <taxon>Ecdysozoa</taxon>
        <taxon>Arthropoda</taxon>
        <taxon>Hexapoda</taxon>
        <taxon>Insecta</taxon>
        <taxon>Pterygota</taxon>
        <taxon>Neoptera</taxon>
        <taxon>Endopterygota</taxon>
        <taxon>Coleoptera</taxon>
        <taxon>Polyphaga</taxon>
        <taxon>Cucujiformia</taxon>
        <taxon>Chrysomeloidea</taxon>
        <taxon>Chrysomelidae</taxon>
        <taxon>Chrysomelinae</taxon>
        <taxon>Chrysomelini</taxon>
        <taxon>Phaedon</taxon>
    </lineage>
</organism>
<evidence type="ECO:0000256" key="4">
    <source>
        <dbReference type="ARBA" id="ARBA00022670"/>
    </source>
</evidence>
<evidence type="ECO:0000259" key="10">
    <source>
        <dbReference type="Pfam" id="PF01431"/>
    </source>
</evidence>
<dbReference type="PRINTS" id="PR00786">
    <property type="entry name" value="NEPRILYSIN"/>
</dbReference>
<dbReference type="Gene3D" id="3.40.390.10">
    <property type="entry name" value="Collagenase (Catalytic Domain)"/>
    <property type="match status" value="1"/>
</dbReference>
<evidence type="ECO:0000256" key="5">
    <source>
        <dbReference type="ARBA" id="ARBA00022723"/>
    </source>
</evidence>
<dbReference type="PANTHER" id="PTHR11733">
    <property type="entry name" value="ZINC METALLOPROTEASE FAMILY M13 NEPRILYSIN-RELATED"/>
    <property type="match status" value="1"/>
</dbReference>
<proteinExistence type="inferred from homology"/>
<evidence type="ECO:0000313" key="12">
    <source>
        <dbReference type="EMBL" id="CAH1159649.1"/>
    </source>
</evidence>
<evidence type="ECO:0000313" key="13">
    <source>
        <dbReference type="Proteomes" id="UP001153737"/>
    </source>
</evidence>
<dbReference type="InterPro" id="IPR018497">
    <property type="entry name" value="Peptidase_M13_C"/>
</dbReference>
<dbReference type="AlphaFoldDB" id="A0A9P0DRZ7"/>
<name>A0A9P0DRZ7_PHACE</name>
<evidence type="ECO:0008006" key="14">
    <source>
        <dbReference type="Google" id="ProtNLM"/>
    </source>
</evidence>
<keyword evidence="5" id="KW-0479">Metal-binding</keyword>
<feature type="transmembrane region" description="Helical" evidence="9">
    <location>
        <begin position="50"/>
        <end position="72"/>
    </location>
</feature>
<keyword evidence="7" id="KW-0862">Zinc</keyword>
<evidence type="ECO:0000256" key="8">
    <source>
        <dbReference type="ARBA" id="ARBA00023049"/>
    </source>
</evidence>
<evidence type="ECO:0000256" key="9">
    <source>
        <dbReference type="SAM" id="Phobius"/>
    </source>
</evidence>
<keyword evidence="9" id="KW-1133">Transmembrane helix</keyword>
<comment type="subcellular location">
    <subcellularLocation>
        <location evidence="2">Cell membrane</location>
        <topology evidence="2">Single-pass type II membrane protein</topology>
    </subcellularLocation>
</comment>
<reference evidence="12" key="1">
    <citation type="submission" date="2022-01" db="EMBL/GenBank/DDBJ databases">
        <authorList>
            <person name="King R."/>
        </authorList>
    </citation>
    <scope>NUCLEOTIDE SEQUENCE</scope>
</reference>
<dbReference type="Pfam" id="PF05649">
    <property type="entry name" value="Peptidase_M13_N"/>
    <property type="match status" value="1"/>
</dbReference>
<evidence type="ECO:0000256" key="1">
    <source>
        <dbReference type="ARBA" id="ARBA00001947"/>
    </source>
</evidence>
<dbReference type="Gene3D" id="1.10.1380.10">
    <property type="entry name" value="Neutral endopeptidase , domain2"/>
    <property type="match status" value="1"/>
</dbReference>
<dbReference type="SUPFAM" id="SSF55486">
    <property type="entry name" value="Metalloproteases ('zincins'), catalytic domain"/>
    <property type="match status" value="1"/>
</dbReference>
<protein>
    <recommendedName>
        <fullName evidence="14">Endothelin-converting enzyme 1</fullName>
    </recommendedName>
</protein>
<comment type="similarity">
    <text evidence="3">Belongs to the peptidase M13 family.</text>
</comment>
<dbReference type="InterPro" id="IPR008753">
    <property type="entry name" value="Peptidase_M13_N"/>
</dbReference>
<dbReference type="EMBL" id="OU896709">
    <property type="protein sequence ID" value="CAH1159649.1"/>
    <property type="molecule type" value="Genomic_DNA"/>
</dbReference>
<evidence type="ECO:0000256" key="7">
    <source>
        <dbReference type="ARBA" id="ARBA00022833"/>
    </source>
</evidence>
<dbReference type="Pfam" id="PF01431">
    <property type="entry name" value="Peptidase_M13"/>
    <property type="match status" value="1"/>
</dbReference>
<keyword evidence="6" id="KW-0378">Hydrolase</keyword>
<reference evidence="12" key="2">
    <citation type="submission" date="2022-10" db="EMBL/GenBank/DDBJ databases">
        <authorList>
            <consortium name="ENA_rothamsted_submissions"/>
            <consortium name="culmorum"/>
            <person name="King R."/>
        </authorList>
    </citation>
    <scope>NUCLEOTIDE SEQUENCE</scope>
</reference>
<feature type="domain" description="Peptidase M13 N-terminal" evidence="11">
    <location>
        <begin position="102"/>
        <end position="540"/>
    </location>
</feature>
<dbReference type="InterPro" id="IPR024079">
    <property type="entry name" value="MetalloPept_cat_dom_sf"/>
</dbReference>
<keyword evidence="9" id="KW-0812">Transmembrane</keyword>
<dbReference type="GO" id="GO:0046872">
    <property type="term" value="F:metal ion binding"/>
    <property type="evidence" value="ECO:0007669"/>
    <property type="project" value="UniProtKB-KW"/>
</dbReference>
<dbReference type="OrthoDB" id="6475849at2759"/>
<dbReference type="GO" id="GO:0005886">
    <property type="term" value="C:plasma membrane"/>
    <property type="evidence" value="ECO:0007669"/>
    <property type="project" value="UniProtKB-SubCell"/>
</dbReference>
<keyword evidence="9" id="KW-0472">Membrane</keyword>
<dbReference type="GO" id="GO:0004222">
    <property type="term" value="F:metalloendopeptidase activity"/>
    <property type="evidence" value="ECO:0007669"/>
    <property type="project" value="InterPro"/>
</dbReference>
<gene>
    <name evidence="12" type="ORF">PHAECO_LOCUS7681</name>
</gene>